<evidence type="ECO:0000313" key="2">
    <source>
        <dbReference type="Proteomes" id="UP000651482"/>
    </source>
</evidence>
<organism evidence="1 2">
    <name type="scientific">Yeguia hominis</name>
    <dbReference type="NCBI Taxonomy" id="2763662"/>
    <lineage>
        <taxon>Bacteria</taxon>
        <taxon>Bacillati</taxon>
        <taxon>Bacillota</taxon>
        <taxon>Clostridia</taxon>
        <taxon>Eubacteriales</taxon>
        <taxon>Yeguiaceae</taxon>
        <taxon>Yeguia</taxon>
    </lineage>
</organism>
<proteinExistence type="predicted"/>
<evidence type="ECO:0000313" key="1">
    <source>
        <dbReference type="EMBL" id="MBC8532583.1"/>
    </source>
</evidence>
<reference evidence="1" key="1">
    <citation type="submission" date="2020-08" db="EMBL/GenBank/DDBJ databases">
        <title>Genome public.</title>
        <authorList>
            <person name="Liu C."/>
            <person name="Sun Q."/>
        </authorList>
    </citation>
    <scope>NUCLEOTIDE SEQUENCE</scope>
    <source>
        <strain evidence="1">NSJ-40</strain>
    </source>
</reference>
<dbReference type="RefSeq" id="WP_249317785.1">
    <property type="nucleotide sequence ID" value="NZ_JACRSN010000001.1"/>
</dbReference>
<dbReference type="EMBL" id="JACRSN010000001">
    <property type="protein sequence ID" value="MBC8532583.1"/>
    <property type="molecule type" value="Genomic_DNA"/>
</dbReference>
<dbReference type="AlphaFoldDB" id="A0A926D6F9"/>
<sequence>MSRGYTKVEALSEKVFRRKAAGETNREIGAHFGLRKAQVKGLVNRQNRKQRLIANGYVPQPKGRPRKGSISEEQKRNSELIELRMQVELLRNFLSEAGRR</sequence>
<accession>A0A926D6F9</accession>
<gene>
    <name evidence="1" type="ORF">IAG03_00915</name>
</gene>
<protein>
    <submittedName>
        <fullName evidence="1">Uncharacterized protein</fullName>
    </submittedName>
</protein>
<comment type="caution">
    <text evidence="1">The sequence shown here is derived from an EMBL/GenBank/DDBJ whole genome shotgun (WGS) entry which is preliminary data.</text>
</comment>
<name>A0A926D6F9_9FIRM</name>
<dbReference type="Proteomes" id="UP000651482">
    <property type="component" value="Unassembled WGS sequence"/>
</dbReference>
<keyword evidence="2" id="KW-1185">Reference proteome</keyword>